<comment type="subcellular location">
    <subcellularLocation>
        <location evidence="2">Membrane</location>
    </subcellularLocation>
</comment>
<dbReference type="GO" id="GO:0016705">
    <property type="term" value="F:oxidoreductase activity, acting on paired donors, with incorporation or reduction of molecular oxygen"/>
    <property type="evidence" value="ECO:0007669"/>
    <property type="project" value="InterPro"/>
</dbReference>
<dbReference type="EMBL" id="WJXA01000153">
    <property type="protein sequence ID" value="KAF7115277.1"/>
    <property type="molecule type" value="Genomic_DNA"/>
</dbReference>
<protein>
    <recommendedName>
        <fullName evidence="14">Cytochrome P450</fullName>
    </recommendedName>
</protein>
<evidence type="ECO:0000256" key="1">
    <source>
        <dbReference type="ARBA" id="ARBA00001971"/>
    </source>
</evidence>
<evidence type="ECO:0000256" key="3">
    <source>
        <dbReference type="ARBA" id="ARBA00022617"/>
    </source>
</evidence>
<keyword evidence="8 11" id="KW-0408">Iron</keyword>
<evidence type="ECO:0000256" key="7">
    <source>
        <dbReference type="ARBA" id="ARBA00023002"/>
    </source>
</evidence>
<dbReference type="PRINTS" id="PR00463">
    <property type="entry name" value="EP450I"/>
</dbReference>
<dbReference type="GO" id="GO:0016020">
    <property type="term" value="C:membrane"/>
    <property type="evidence" value="ECO:0007669"/>
    <property type="project" value="UniProtKB-SubCell"/>
</dbReference>
<evidence type="ECO:0000256" key="10">
    <source>
        <dbReference type="ARBA" id="ARBA00023136"/>
    </source>
</evidence>
<proteinExistence type="predicted"/>
<keyword evidence="10" id="KW-0472">Membrane</keyword>
<dbReference type="Pfam" id="PF00067">
    <property type="entry name" value="p450"/>
    <property type="match status" value="1"/>
</dbReference>
<keyword evidence="4" id="KW-0812">Transmembrane</keyword>
<dbReference type="PRINTS" id="PR00385">
    <property type="entry name" value="P450"/>
</dbReference>
<dbReference type="GO" id="GO:0004497">
    <property type="term" value="F:monooxygenase activity"/>
    <property type="evidence" value="ECO:0007669"/>
    <property type="project" value="UniProtKB-KW"/>
</dbReference>
<keyword evidence="7" id="KW-0560">Oxidoreductase</keyword>
<dbReference type="PANTHER" id="PTHR47947">
    <property type="entry name" value="CYTOCHROME P450 82C3-RELATED"/>
    <property type="match status" value="1"/>
</dbReference>
<evidence type="ECO:0000313" key="13">
    <source>
        <dbReference type="Proteomes" id="UP000626092"/>
    </source>
</evidence>
<dbReference type="InterPro" id="IPR001128">
    <property type="entry name" value="Cyt_P450"/>
</dbReference>
<accession>A0A834FWG4</accession>
<keyword evidence="6" id="KW-1133">Transmembrane helix</keyword>
<dbReference type="PANTHER" id="PTHR47947:SF26">
    <property type="entry name" value="CYTOCHROME P450"/>
    <property type="match status" value="1"/>
</dbReference>
<comment type="caution">
    <text evidence="12">The sequence shown here is derived from an EMBL/GenBank/DDBJ whole genome shotgun (WGS) entry which is preliminary data.</text>
</comment>
<keyword evidence="3 11" id="KW-0349">Heme</keyword>
<evidence type="ECO:0000256" key="8">
    <source>
        <dbReference type="ARBA" id="ARBA00023004"/>
    </source>
</evidence>
<gene>
    <name evidence="12" type="ORF">RHSIM_RhsimUnG0059600</name>
</gene>
<dbReference type="InterPro" id="IPR050651">
    <property type="entry name" value="Plant_Cytochrome_P450_Monoox"/>
</dbReference>
<dbReference type="AlphaFoldDB" id="A0A834FWG4"/>
<comment type="cofactor">
    <cofactor evidence="1 11">
        <name>heme</name>
        <dbReference type="ChEBI" id="CHEBI:30413"/>
    </cofactor>
</comment>
<evidence type="ECO:0000313" key="12">
    <source>
        <dbReference type="EMBL" id="KAF7115277.1"/>
    </source>
</evidence>
<evidence type="ECO:0000256" key="2">
    <source>
        <dbReference type="ARBA" id="ARBA00004370"/>
    </source>
</evidence>
<keyword evidence="13" id="KW-1185">Reference proteome</keyword>
<dbReference type="OrthoDB" id="2789670at2759"/>
<dbReference type="InterPro" id="IPR002401">
    <property type="entry name" value="Cyt_P450_E_grp-I"/>
</dbReference>
<keyword evidence="9" id="KW-0503">Monooxygenase</keyword>
<evidence type="ECO:0008006" key="14">
    <source>
        <dbReference type="Google" id="ProtNLM"/>
    </source>
</evidence>
<dbReference type="GO" id="GO:0005506">
    <property type="term" value="F:iron ion binding"/>
    <property type="evidence" value="ECO:0007669"/>
    <property type="project" value="InterPro"/>
</dbReference>
<name>A0A834FWG4_RHOSS</name>
<dbReference type="Gene3D" id="1.10.630.10">
    <property type="entry name" value="Cytochrome P450"/>
    <property type="match status" value="1"/>
</dbReference>
<dbReference type="Proteomes" id="UP000626092">
    <property type="component" value="Unassembled WGS sequence"/>
</dbReference>
<evidence type="ECO:0000256" key="4">
    <source>
        <dbReference type="ARBA" id="ARBA00022692"/>
    </source>
</evidence>
<sequence>MEVVEGHNDFVDPNPSHRVSIRHGLTLGGTDTTTTTLTWAVASLLNNPQALKNAQEELQIHIGEQRQVEESDIKNLVYIQAIVKEILRLYPPAQLLPPRENTEDCIVGGHHIPAGTRLFVNLWKIHRDPQVWPKPLEFRPERFLTTHKDVDLKGKHFDLMPFGSGSRVCPRISFALQVVHFTLASLLHAFDITTPTNELVDMTESFGFSNVKAMPLQVRLTPRLPSKLYGGW</sequence>
<reference evidence="12" key="1">
    <citation type="submission" date="2019-11" db="EMBL/GenBank/DDBJ databases">
        <authorList>
            <person name="Liu Y."/>
            <person name="Hou J."/>
            <person name="Li T.-Q."/>
            <person name="Guan C.-H."/>
            <person name="Wu X."/>
            <person name="Wu H.-Z."/>
            <person name="Ling F."/>
            <person name="Zhang R."/>
            <person name="Shi X.-G."/>
            <person name="Ren J.-P."/>
            <person name="Chen E.-F."/>
            <person name="Sun J.-M."/>
        </authorList>
    </citation>
    <scope>NUCLEOTIDE SEQUENCE</scope>
    <source>
        <strain evidence="12">Adult_tree_wgs_1</strain>
        <tissue evidence="12">Leaves</tissue>
    </source>
</reference>
<evidence type="ECO:0000256" key="5">
    <source>
        <dbReference type="ARBA" id="ARBA00022723"/>
    </source>
</evidence>
<dbReference type="InterPro" id="IPR036396">
    <property type="entry name" value="Cyt_P450_sf"/>
</dbReference>
<keyword evidence="5 11" id="KW-0479">Metal-binding</keyword>
<dbReference type="SUPFAM" id="SSF48264">
    <property type="entry name" value="Cytochrome P450"/>
    <property type="match status" value="1"/>
</dbReference>
<evidence type="ECO:0000256" key="9">
    <source>
        <dbReference type="ARBA" id="ARBA00023033"/>
    </source>
</evidence>
<evidence type="ECO:0000256" key="6">
    <source>
        <dbReference type="ARBA" id="ARBA00022989"/>
    </source>
</evidence>
<evidence type="ECO:0000256" key="11">
    <source>
        <dbReference type="PIRSR" id="PIRSR602401-1"/>
    </source>
</evidence>
<dbReference type="GO" id="GO:0020037">
    <property type="term" value="F:heme binding"/>
    <property type="evidence" value="ECO:0007669"/>
    <property type="project" value="InterPro"/>
</dbReference>
<organism evidence="12 13">
    <name type="scientific">Rhododendron simsii</name>
    <name type="common">Sims's rhododendron</name>
    <dbReference type="NCBI Taxonomy" id="118357"/>
    <lineage>
        <taxon>Eukaryota</taxon>
        <taxon>Viridiplantae</taxon>
        <taxon>Streptophyta</taxon>
        <taxon>Embryophyta</taxon>
        <taxon>Tracheophyta</taxon>
        <taxon>Spermatophyta</taxon>
        <taxon>Magnoliopsida</taxon>
        <taxon>eudicotyledons</taxon>
        <taxon>Gunneridae</taxon>
        <taxon>Pentapetalae</taxon>
        <taxon>asterids</taxon>
        <taxon>Ericales</taxon>
        <taxon>Ericaceae</taxon>
        <taxon>Ericoideae</taxon>
        <taxon>Rhodoreae</taxon>
        <taxon>Rhododendron</taxon>
    </lineage>
</organism>
<feature type="binding site" description="axial binding residue" evidence="11">
    <location>
        <position position="169"/>
    </location>
    <ligand>
        <name>heme</name>
        <dbReference type="ChEBI" id="CHEBI:30413"/>
    </ligand>
    <ligandPart>
        <name>Fe</name>
        <dbReference type="ChEBI" id="CHEBI:18248"/>
    </ligandPart>
</feature>